<evidence type="ECO:0000313" key="2">
    <source>
        <dbReference type="Proteomes" id="UP000199467"/>
    </source>
</evidence>
<name>A0A1G6PVY2_9GAMM</name>
<dbReference type="RefSeq" id="WP_017362283.1">
    <property type="nucleotide sequence ID" value="NZ_FMZQ01000007.1"/>
</dbReference>
<gene>
    <name evidence="1" type="ORF">SAMN05216576_107120</name>
</gene>
<dbReference type="AlphaFoldDB" id="A0A1G6PVY2"/>
<sequence>MQRFRAALMLMMVWLDTFRGGQYMVQATFGRFYVRYPDGKRSQRFYYRTARQYAELYGGRIVHQATGHELRKQYDAPRKFA</sequence>
<evidence type="ECO:0000313" key="1">
    <source>
        <dbReference type="EMBL" id="SDC84273.1"/>
    </source>
</evidence>
<keyword evidence="2" id="KW-1185">Reference proteome</keyword>
<dbReference type="GeneID" id="57609083"/>
<organism evidence="1 2">
    <name type="scientific">Ectopseudomonas chengduensis</name>
    <dbReference type="NCBI Taxonomy" id="489632"/>
    <lineage>
        <taxon>Bacteria</taxon>
        <taxon>Pseudomonadati</taxon>
        <taxon>Pseudomonadota</taxon>
        <taxon>Gammaproteobacteria</taxon>
        <taxon>Pseudomonadales</taxon>
        <taxon>Pseudomonadaceae</taxon>
        <taxon>Ectopseudomonas</taxon>
    </lineage>
</organism>
<protein>
    <submittedName>
        <fullName evidence="1">Uncharacterized protein</fullName>
    </submittedName>
</protein>
<dbReference type="EMBL" id="FMZQ01000007">
    <property type="protein sequence ID" value="SDC84273.1"/>
    <property type="molecule type" value="Genomic_DNA"/>
</dbReference>
<reference evidence="2" key="1">
    <citation type="submission" date="2016-10" db="EMBL/GenBank/DDBJ databases">
        <authorList>
            <person name="Varghese N."/>
            <person name="Submissions S."/>
        </authorList>
    </citation>
    <scope>NUCLEOTIDE SEQUENCE [LARGE SCALE GENOMIC DNA]</scope>
    <source>
        <strain evidence="2">DSM 26382</strain>
    </source>
</reference>
<accession>A0A1G6PVY2</accession>
<proteinExistence type="predicted"/>
<dbReference type="Proteomes" id="UP000199467">
    <property type="component" value="Unassembled WGS sequence"/>
</dbReference>